<reference evidence="2" key="1">
    <citation type="submission" date="2022-11" db="UniProtKB">
        <authorList>
            <consortium name="WormBaseParasite"/>
        </authorList>
    </citation>
    <scope>IDENTIFICATION</scope>
</reference>
<organism evidence="1 2">
    <name type="scientific">Ditylenchus dipsaci</name>
    <dbReference type="NCBI Taxonomy" id="166011"/>
    <lineage>
        <taxon>Eukaryota</taxon>
        <taxon>Metazoa</taxon>
        <taxon>Ecdysozoa</taxon>
        <taxon>Nematoda</taxon>
        <taxon>Chromadorea</taxon>
        <taxon>Rhabditida</taxon>
        <taxon>Tylenchina</taxon>
        <taxon>Tylenchomorpha</taxon>
        <taxon>Sphaerularioidea</taxon>
        <taxon>Anguinidae</taxon>
        <taxon>Anguininae</taxon>
        <taxon>Ditylenchus</taxon>
    </lineage>
</organism>
<sequence length="46" mass="5237">YSKIEDGQKAYTTLMDKLTGQGRPLEDERYVTFCALINLVRVGTQN</sequence>
<evidence type="ECO:0000313" key="2">
    <source>
        <dbReference type="WBParaSite" id="jg8099"/>
    </source>
</evidence>
<name>A0A915ENE8_9BILA</name>
<dbReference type="Proteomes" id="UP000887574">
    <property type="component" value="Unplaced"/>
</dbReference>
<proteinExistence type="predicted"/>
<keyword evidence="1" id="KW-1185">Reference proteome</keyword>
<dbReference type="WBParaSite" id="jg8099">
    <property type="protein sequence ID" value="jg8099"/>
    <property type="gene ID" value="jg8099"/>
</dbReference>
<dbReference type="AlphaFoldDB" id="A0A915ENE8"/>
<accession>A0A915ENE8</accession>
<protein>
    <submittedName>
        <fullName evidence="2">Uncharacterized protein</fullName>
    </submittedName>
</protein>
<evidence type="ECO:0000313" key="1">
    <source>
        <dbReference type="Proteomes" id="UP000887574"/>
    </source>
</evidence>